<organism evidence="9 10">
    <name type="scientific">Heterodera schachtii</name>
    <name type="common">Sugarbeet cyst nematode worm</name>
    <name type="synonym">Tylenchus schachtii</name>
    <dbReference type="NCBI Taxonomy" id="97005"/>
    <lineage>
        <taxon>Eukaryota</taxon>
        <taxon>Metazoa</taxon>
        <taxon>Ecdysozoa</taxon>
        <taxon>Nematoda</taxon>
        <taxon>Chromadorea</taxon>
        <taxon>Rhabditida</taxon>
        <taxon>Tylenchina</taxon>
        <taxon>Tylenchomorpha</taxon>
        <taxon>Tylenchoidea</taxon>
        <taxon>Heteroderidae</taxon>
        <taxon>Heteroderinae</taxon>
        <taxon>Heterodera</taxon>
    </lineage>
</organism>
<dbReference type="InterPro" id="IPR036188">
    <property type="entry name" value="FAD/NAD-bd_sf"/>
</dbReference>
<keyword evidence="6" id="KW-0175">Coiled coil</keyword>
<dbReference type="GO" id="GO:0005634">
    <property type="term" value="C:nucleus"/>
    <property type="evidence" value="ECO:0007669"/>
    <property type="project" value="UniProtKB-SubCell"/>
</dbReference>
<dbReference type="GO" id="GO:0050660">
    <property type="term" value="F:flavin adenine dinucleotide binding"/>
    <property type="evidence" value="ECO:0007669"/>
    <property type="project" value="UniProtKB-UniRule"/>
</dbReference>
<dbReference type="InterPro" id="IPR009057">
    <property type="entry name" value="Homeodomain-like_sf"/>
</dbReference>
<dbReference type="GO" id="GO:0140682">
    <property type="term" value="F:FAD-dependent H3K4me/H3K4me3 demethylase activity"/>
    <property type="evidence" value="ECO:0007669"/>
    <property type="project" value="UniProtKB-EC"/>
</dbReference>
<feature type="binding site" evidence="5">
    <location>
        <position position="736"/>
    </location>
    <ligand>
        <name>FAD</name>
        <dbReference type="ChEBI" id="CHEBI:57692"/>
    </ligand>
</feature>
<evidence type="ECO:0000256" key="7">
    <source>
        <dbReference type="SAM" id="MobiDB-lite"/>
    </source>
</evidence>
<keyword evidence="4" id="KW-0156">Chromatin regulator</keyword>
<dbReference type="SUPFAM" id="SSF54373">
    <property type="entry name" value="FAD-linked reductases, C-terminal domain"/>
    <property type="match status" value="1"/>
</dbReference>
<dbReference type="PROSITE" id="PS50934">
    <property type="entry name" value="SWIRM"/>
    <property type="match status" value="1"/>
</dbReference>
<keyword evidence="10" id="KW-1185">Reference proteome</keyword>
<comment type="subcellular location">
    <subcellularLocation>
        <location evidence="1 4">Nucleus</location>
    </subcellularLocation>
</comment>
<comment type="catalytic activity">
    <reaction evidence="4">
        <text>N(6),N(6)-dimethyl-L-lysyl(4)-[histone H3] + 2 A + 2 H2O = L-lysyl(4)-[histone H3] + 2 formaldehyde + 2 AH2</text>
        <dbReference type="Rhea" id="RHEA:60244"/>
        <dbReference type="Rhea" id="RHEA-COMP:15540"/>
        <dbReference type="Rhea" id="RHEA-COMP:15547"/>
        <dbReference type="ChEBI" id="CHEBI:13193"/>
        <dbReference type="ChEBI" id="CHEBI:15377"/>
        <dbReference type="ChEBI" id="CHEBI:16842"/>
        <dbReference type="ChEBI" id="CHEBI:17499"/>
        <dbReference type="ChEBI" id="CHEBI:29969"/>
        <dbReference type="ChEBI" id="CHEBI:61976"/>
        <dbReference type="EC" id="1.14.99.66"/>
    </reaction>
</comment>
<dbReference type="Gene3D" id="3.50.50.60">
    <property type="entry name" value="FAD/NAD(P)-binding domain"/>
    <property type="match status" value="2"/>
</dbReference>
<dbReference type="Gene3D" id="1.10.287.80">
    <property type="entry name" value="ATP synthase, gamma subunit, helix hairpin domain"/>
    <property type="match status" value="1"/>
</dbReference>
<feature type="compositionally biased region" description="Acidic residues" evidence="7">
    <location>
        <begin position="838"/>
        <end position="847"/>
    </location>
</feature>
<proteinExistence type="inferred from homology"/>
<dbReference type="InterPro" id="IPR036388">
    <property type="entry name" value="WH-like_DNA-bd_sf"/>
</dbReference>
<accession>A0ABD2K126</accession>
<keyword evidence="4" id="KW-0805">Transcription regulation</keyword>
<dbReference type="Gene3D" id="1.10.10.10">
    <property type="entry name" value="Winged helix-like DNA-binding domain superfamily/Winged helix DNA-binding domain"/>
    <property type="match status" value="1"/>
</dbReference>
<evidence type="ECO:0000256" key="5">
    <source>
        <dbReference type="PIRSR" id="PIRSR038051-1"/>
    </source>
</evidence>
<dbReference type="PANTHER" id="PTHR10742">
    <property type="entry name" value="FLAVIN MONOAMINE OXIDASE"/>
    <property type="match status" value="1"/>
</dbReference>
<feature type="region of interest" description="Disordered" evidence="7">
    <location>
        <begin position="784"/>
        <end position="847"/>
    </location>
</feature>
<dbReference type="EMBL" id="JBICCN010000063">
    <property type="protein sequence ID" value="KAL3096581.1"/>
    <property type="molecule type" value="Genomic_DNA"/>
</dbReference>
<keyword evidence="4" id="KW-0285">Flavoprotein</keyword>
<dbReference type="SUPFAM" id="SSF46689">
    <property type="entry name" value="Homeodomain-like"/>
    <property type="match status" value="1"/>
</dbReference>
<evidence type="ECO:0000256" key="2">
    <source>
        <dbReference type="ARBA" id="ARBA00005995"/>
    </source>
</evidence>
<dbReference type="EC" id="1.14.99.66" evidence="4"/>
<name>A0ABD2K126_HETSC</name>
<feature type="compositionally biased region" description="Basic and acidic residues" evidence="7">
    <location>
        <begin position="816"/>
        <end position="837"/>
    </location>
</feature>
<evidence type="ECO:0000256" key="4">
    <source>
        <dbReference type="PIRNR" id="PIRNR038051"/>
    </source>
</evidence>
<feature type="compositionally biased region" description="Polar residues" evidence="7">
    <location>
        <begin position="19"/>
        <end position="31"/>
    </location>
</feature>
<feature type="coiled-coil region" evidence="6">
    <location>
        <begin position="410"/>
        <end position="444"/>
    </location>
</feature>
<keyword evidence="4" id="KW-0539">Nucleus</keyword>
<dbReference type="InterPro" id="IPR007526">
    <property type="entry name" value="SWIRM"/>
</dbReference>
<dbReference type="Pfam" id="PF04433">
    <property type="entry name" value="SWIRM"/>
    <property type="match status" value="1"/>
</dbReference>
<dbReference type="InterPro" id="IPR002937">
    <property type="entry name" value="Amino_oxidase"/>
</dbReference>
<comment type="cofactor">
    <cofactor evidence="4 5">
        <name>FAD</name>
        <dbReference type="ChEBI" id="CHEBI:57692"/>
    </cofactor>
</comment>
<sequence>MAPNSSSRSSRPRFGGRANANQSDRPQSTRNTRSKRFKPPLRPPSRSRRPNVGTGISVRNSLAQLGTRELHAMDVYRWEDDDLSLHSAAANARLPHNRMTKKELELFPEMSRAKASVALFLYIRNRTLVIWQLDPLVELTVEYILPELPAPYDSDVELVTGIHAYLQRYGFINFGTFHQLTAPCLDRGKAVIVIGAGMAGLAAARQLKFFGFSVILLEGRARPGGRVQTIKQTHSADLGAMIVMGIVGNPLVTLIQQTPVTVFRATNRCPIYDNQGKLVDSRKDEMIERAFNSILGTISYISHDKGISETKLLKETAGPKISLGKAFELILSQQELRVKNKWLNYWQKYHLLLKTLEIEKFKVDSLHAQLGECMQKLRENGIANPAEATAESIAVNFEESAEKVEQQMLVRALRKMMEMTLEKIDDSERERDNIDKALEELEQMEPSEVYMNNTDKRILDFHLANLEYAIGAPLDKVSMKDWDQDDLYEFAGSHMTVKEGLGYLVGSLCKDLHVHYNHTVDQIDYNENGVSVKCSLQTEGKQQKGSKNKRKTVRFEADAVLCTVPLGVLQQSDVHFVPPLPRWKSEAISNMGFGVLNKIILFFDKSFWDTKQSSFGRLNDPSESRGELFMFFSSGDLPVLVGLLAGKAALINGGKNEDKTIMAKAMKALHNIFGNKCTMEPSSYFVTRWHTDKFARGSYSYIGMNTSADDYDTLASPVHPNDDVSSTVPRVFFAGEHTNRQYPASVHGAFLSGLREAARIADAFIGPLSSSVEVTRAIPMAALSLDDPPADDSPTTSNDISSQFNGETAVVKKRRKMEEQNAKMDTDRASKSDKCDNGDEEEVLIIE</sequence>
<evidence type="ECO:0000256" key="6">
    <source>
        <dbReference type="SAM" id="Coils"/>
    </source>
</evidence>
<feature type="binding site" evidence="5">
    <location>
        <position position="226"/>
    </location>
    <ligand>
        <name>FAD</name>
        <dbReference type="ChEBI" id="CHEBI:57692"/>
    </ligand>
</feature>
<keyword evidence="4" id="KW-0678">Repressor</keyword>
<comment type="function">
    <text evidence="4">Histone demethylase that specifically demethylates 'Lys-4' of histone H3, a specific tag for epigenetic transcriptional activation, thereby acting as a corepressor. Acts by oxidizing the substrate by FAD to generate the corresponding imine that is subsequently hydrolyzed. Demethylates both mono- and di-methylated 'Lys-4' of histone H3.</text>
</comment>
<evidence type="ECO:0000313" key="9">
    <source>
        <dbReference type="EMBL" id="KAL3096581.1"/>
    </source>
</evidence>
<keyword evidence="4 5" id="KW-0274">FAD</keyword>
<feature type="binding site" evidence="5">
    <location>
        <position position="220"/>
    </location>
    <ligand>
        <name>FAD</name>
        <dbReference type="ChEBI" id="CHEBI:57692"/>
    </ligand>
</feature>
<dbReference type="PIRSF" id="PIRSF038051">
    <property type="entry name" value="Histone_Lys-demethylase"/>
    <property type="match status" value="1"/>
</dbReference>
<keyword evidence="3 4" id="KW-0560">Oxidoreductase</keyword>
<evidence type="ECO:0000256" key="1">
    <source>
        <dbReference type="ARBA" id="ARBA00004123"/>
    </source>
</evidence>
<reference evidence="9 10" key="1">
    <citation type="submission" date="2024-10" db="EMBL/GenBank/DDBJ databases">
        <authorList>
            <person name="Kim D."/>
        </authorList>
    </citation>
    <scope>NUCLEOTIDE SEQUENCE [LARGE SCALE GENOMIC DNA]</scope>
    <source>
        <strain evidence="9">Taebaek</strain>
    </source>
</reference>
<dbReference type="PANTHER" id="PTHR10742:SF386">
    <property type="entry name" value="LYSINE-SPECIFIC HISTONE DEMETHYLASE 1A"/>
    <property type="match status" value="1"/>
</dbReference>
<evidence type="ECO:0000313" key="10">
    <source>
        <dbReference type="Proteomes" id="UP001620645"/>
    </source>
</evidence>
<feature type="domain" description="SWIRM" evidence="8">
    <location>
        <begin position="85"/>
        <end position="183"/>
    </location>
</feature>
<dbReference type="InterPro" id="IPR050281">
    <property type="entry name" value="Flavin_monoamine_oxidase"/>
</dbReference>
<dbReference type="Proteomes" id="UP001620645">
    <property type="component" value="Unassembled WGS sequence"/>
</dbReference>
<keyword evidence="4" id="KW-0804">Transcription</keyword>
<dbReference type="FunFam" id="1.10.10.10:FF:000064">
    <property type="entry name" value="Lysine-specific histone demethylase 1A"/>
    <property type="match status" value="1"/>
</dbReference>
<feature type="compositionally biased region" description="Basic residues" evidence="7">
    <location>
        <begin position="32"/>
        <end position="49"/>
    </location>
</feature>
<evidence type="ECO:0000259" key="8">
    <source>
        <dbReference type="PROSITE" id="PS50934"/>
    </source>
</evidence>
<evidence type="ECO:0000256" key="3">
    <source>
        <dbReference type="ARBA" id="ARBA00023002"/>
    </source>
</evidence>
<dbReference type="AlphaFoldDB" id="A0ABD2K126"/>
<dbReference type="SUPFAM" id="SSF51905">
    <property type="entry name" value="FAD/NAD(P)-binding domain"/>
    <property type="match status" value="1"/>
</dbReference>
<feature type="region of interest" description="Disordered" evidence="7">
    <location>
        <begin position="1"/>
        <end position="56"/>
    </location>
</feature>
<comment type="similarity">
    <text evidence="2 4">Belongs to the flavin monoamine oxidase family.</text>
</comment>
<feature type="compositionally biased region" description="Low complexity" evidence="7">
    <location>
        <begin position="784"/>
        <end position="797"/>
    </location>
</feature>
<protein>
    <recommendedName>
        <fullName evidence="4">Lysine-specific histone demethylase</fullName>
        <ecNumber evidence="4">1.14.99.66</ecNumber>
    </recommendedName>
</protein>
<dbReference type="Gene3D" id="3.90.660.10">
    <property type="match status" value="1"/>
</dbReference>
<dbReference type="Pfam" id="PF01593">
    <property type="entry name" value="Amino_oxidase"/>
    <property type="match status" value="1"/>
</dbReference>
<gene>
    <name evidence="9" type="ORF">niasHS_004953</name>
</gene>
<comment type="caution">
    <text evidence="9">The sequence shown here is derived from an EMBL/GenBank/DDBJ whole genome shotgun (WGS) entry which is preliminary data.</text>
</comment>
<dbReference type="InterPro" id="IPR017366">
    <property type="entry name" value="Hist_Lys-spec_deMease"/>
</dbReference>